<dbReference type="Proteomes" id="UP001152799">
    <property type="component" value="Chromosome 4"/>
</dbReference>
<dbReference type="AlphaFoldDB" id="A0A9N9MR92"/>
<reference evidence="2" key="1">
    <citation type="submission" date="2022-01" db="EMBL/GenBank/DDBJ databases">
        <authorList>
            <person name="King R."/>
        </authorList>
    </citation>
    <scope>NUCLEOTIDE SEQUENCE</scope>
</reference>
<feature type="compositionally biased region" description="Pro residues" evidence="1">
    <location>
        <begin position="230"/>
        <end position="283"/>
    </location>
</feature>
<feature type="region of interest" description="Disordered" evidence="1">
    <location>
        <begin position="349"/>
        <end position="371"/>
    </location>
</feature>
<evidence type="ECO:0000256" key="1">
    <source>
        <dbReference type="SAM" id="MobiDB-lite"/>
    </source>
</evidence>
<evidence type="ECO:0000313" key="3">
    <source>
        <dbReference type="Proteomes" id="UP001152799"/>
    </source>
</evidence>
<sequence length="371" mass="40560">MSTLTRTNSHNSKKPQYKDYVSFLDSYRNNNKKDDQHSVVTTDSGVSFSLNSSLNNSSSSVFSDVSDNGMKNKLHPKPKQTVKTEMFIEIKNPQTYPTHVFEVKQEPTMSVSSAAKIFENKDQVDAKRQTKKNSVGEISRKFEAPTAKPIAKRAASIGEVSKIFENNNRPKNFNNVPKPFQPQTTILKPAISPKPLITAPVFPRFIPDAPKSANYADSVDSALSSLSISPSPPQCVSPPPELPPPPPELPPPAVELPPPHPELPPPHPGFTATLPPPPPPLPPSNFAKKVTKPQANNATLDRNDPRVKKAVYGALRNMYGAYHDQANDYLATLPKNRVKKNNGLDSIINSIASQGGLDKLTGRGNPKQEAD</sequence>
<feature type="region of interest" description="Disordered" evidence="1">
    <location>
        <begin position="223"/>
        <end position="305"/>
    </location>
</feature>
<feature type="compositionally biased region" description="Low complexity" evidence="1">
    <location>
        <begin position="52"/>
        <end position="69"/>
    </location>
</feature>
<gene>
    <name evidence="2" type="ORF">CEUTPL_LOCUS8004</name>
</gene>
<name>A0A9N9MR92_9CUCU</name>
<evidence type="ECO:0000313" key="2">
    <source>
        <dbReference type="EMBL" id="CAG9767439.1"/>
    </source>
</evidence>
<keyword evidence="3" id="KW-1185">Reference proteome</keyword>
<proteinExistence type="predicted"/>
<organism evidence="2 3">
    <name type="scientific">Ceutorhynchus assimilis</name>
    <name type="common">cabbage seed weevil</name>
    <dbReference type="NCBI Taxonomy" id="467358"/>
    <lineage>
        <taxon>Eukaryota</taxon>
        <taxon>Metazoa</taxon>
        <taxon>Ecdysozoa</taxon>
        <taxon>Arthropoda</taxon>
        <taxon>Hexapoda</taxon>
        <taxon>Insecta</taxon>
        <taxon>Pterygota</taxon>
        <taxon>Neoptera</taxon>
        <taxon>Endopterygota</taxon>
        <taxon>Coleoptera</taxon>
        <taxon>Polyphaga</taxon>
        <taxon>Cucujiformia</taxon>
        <taxon>Curculionidae</taxon>
        <taxon>Ceutorhynchinae</taxon>
        <taxon>Ceutorhynchus</taxon>
    </lineage>
</organism>
<protein>
    <submittedName>
        <fullName evidence="2">Uncharacterized protein</fullName>
    </submittedName>
</protein>
<dbReference type="OrthoDB" id="6107953at2759"/>
<feature type="region of interest" description="Disordered" evidence="1">
    <location>
        <begin position="52"/>
        <end position="76"/>
    </location>
</feature>
<accession>A0A9N9MR92</accession>
<dbReference type="EMBL" id="OU892280">
    <property type="protein sequence ID" value="CAG9767439.1"/>
    <property type="molecule type" value="Genomic_DNA"/>
</dbReference>